<dbReference type="RefSeq" id="WP_073018506.1">
    <property type="nucleotide sequence ID" value="NZ_FQXU01000005.1"/>
</dbReference>
<keyword evidence="1" id="KW-0472">Membrane</keyword>
<feature type="transmembrane region" description="Helical" evidence="1">
    <location>
        <begin position="14"/>
        <end position="33"/>
    </location>
</feature>
<dbReference type="AlphaFoldDB" id="A0A1M5XUN6"/>
<feature type="transmembrane region" description="Helical" evidence="1">
    <location>
        <begin position="39"/>
        <end position="59"/>
    </location>
</feature>
<feature type="transmembrane region" description="Helical" evidence="1">
    <location>
        <begin position="103"/>
        <end position="121"/>
    </location>
</feature>
<keyword evidence="1" id="KW-0812">Transmembrane</keyword>
<evidence type="ECO:0000256" key="1">
    <source>
        <dbReference type="SAM" id="Phobius"/>
    </source>
</evidence>
<evidence type="ECO:0000313" key="3">
    <source>
        <dbReference type="Proteomes" id="UP000184241"/>
    </source>
</evidence>
<gene>
    <name evidence="2" type="ORF">SAMN02745941_01648</name>
</gene>
<reference evidence="2 3" key="1">
    <citation type="submission" date="2016-11" db="EMBL/GenBank/DDBJ databases">
        <authorList>
            <person name="Jaros S."/>
            <person name="Januszkiewicz K."/>
            <person name="Wedrychowicz H."/>
        </authorList>
    </citation>
    <scope>NUCLEOTIDE SEQUENCE [LARGE SCALE GENOMIC DNA]</scope>
    <source>
        <strain evidence="2 3">DSM 6191</strain>
    </source>
</reference>
<dbReference type="EMBL" id="FQXU01000005">
    <property type="protein sequence ID" value="SHI03432.1"/>
    <property type="molecule type" value="Genomic_DNA"/>
</dbReference>
<keyword evidence="1" id="KW-1133">Transmembrane helix</keyword>
<evidence type="ECO:0008006" key="4">
    <source>
        <dbReference type="Google" id="ProtNLM"/>
    </source>
</evidence>
<protein>
    <recommendedName>
        <fullName evidence="4">DUF3021 domain-containing protein</fullName>
    </recommendedName>
</protein>
<name>A0A1M5XUN6_9CLOT</name>
<accession>A0A1M5XUN6</accession>
<proteinExistence type="predicted"/>
<dbReference type="Proteomes" id="UP000184241">
    <property type="component" value="Unassembled WGS sequence"/>
</dbReference>
<organism evidence="2 3">
    <name type="scientific">Clostridium intestinale DSM 6191</name>
    <dbReference type="NCBI Taxonomy" id="1121320"/>
    <lineage>
        <taxon>Bacteria</taxon>
        <taxon>Bacillati</taxon>
        <taxon>Bacillota</taxon>
        <taxon>Clostridia</taxon>
        <taxon>Eubacteriales</taxon>
        <taxon>Clostridiaceae</taxon>
        <taxon>Clostridium</taxon>
    </lineage>
</organism>
<feature type="transmembrane region" description="Helical" evidence="1">
    <location>
        <begin position="71"/>
        <end position="91"/>
    </location>
</feature>
<evidence type="ECO:0000313" key="2">
    <source>
        <dbReference type="EMBL" id="SHI03432.1"/>
    </source>
</evidence>
<sequence length="144" mass="16722">MNLNRYIKDVTKDIFTTCGLLTGAIVLFSSLYSRDMIETSFLLQAILLSCAYTFYKYALINKYDFKKKAQLINFSVFSFLAYSMVIIWLFLFTTNSNIDRRLMILYVLVIGIVKVLVYVMMNINGNIQAKQLNEKLSKYNEGKI</sequence>